<keyword evidence="2" id="KW-1185">Reference proteome</keyword>
<reference evidence="2" key="1">
    <citation type="journal article" date="2024" name="Proc. Natl. Acad. Sci. U.S.A.">
        <title>Extraordinary preservation of gene collinearity over three hundred million years revealed in homosporous lycophytes.</title>
        <authorList>
            <person name="Li C."/>
            <person name="Wickell D."/>
            <person name="Kuo L.Y."/>
            <person name="Chen X."/>
            <person name="Nie B."/>
            <person name="Liao X."/>
            <person name="Peng D."/>
            <person name="Ji J."/>
            <person name="Jenkins J."/>
            <person name="Williams M."/>
            <person name="Shu S."/>
            <person name="Plott C."/>
            <person name="Barry K."/>
            <person name="Rajasekar S."/>
            <person name="Grimwood J."/>
            <person name="Han X."/>
            <person name="Sun S."/>
            <person name="Hou Z."/>
            <person name="He W."/>
            <person name="Dai G."/>
            <person name="Sun C."/>
            <person name="Schmutz J."/>
            <person name="Leebens-Mack J.H."/>
            <person name="Li F.W."/>
            <person name="Wang L."/>
        </authorList>
    </citation>
    <scope>NUCLEOTIDE SEQUENCE [LARGE SCALE GENOMIC DNA]</scope>
    <source>
        <strain evidence="2">cv. PW_Plant_1</strain>
    </source>
</reference>
<evidence type="ECO:0000313" key="2">
    <source>
        <dbReference type="Proteomes" id="UP001162992"/>
    </source>
</evidence>
<protein>
    <submittedName>
        <fullName evidence="1">Uncharacterized protein</fullName>
    </submittedName>
</protein>
<evidence type="ECO:0000313" key="1">
    <source>
        <dbReference type="EMBL" id="KAJ7550009.1"/>
    </source>
</evidence>
<name>A0ACC2D768_DIPCM</name>
<proteinExistence type="predicted"/>
<accession>A0ACC2D768</accession>
<organism evidence="1 2">
    <name type="scientific">Diphasiastrum complanatum</name>
    <name type="common">Issler's clubmoss</name>
    <name type="synonym">Lycopodium complanatum</name>
    <dbReference type="NCBI Taxonomy" id="34168"/>
    <lineage>
        <taxon>Eukaryota</taxon>
        <taxon>Viridiplantae</taxon>
        <taxon>Streptophyta</taxon>
        <taxon>Embryophyta</taxon>
        <taxon>Tracheophyta</taxon>
        <taxon>Lycopodiopsida</taxon>
        <taxon>Lycopodiales</taxon>
        <taxon>Lycopodiaceae</taxon>
        <taxon>Lycopodioideae</taxon>
        <taxon>Diphasiastrum</taxon>
    </lineage>
</organism>
<comment type="caution">
    <text evidence="1">The sequence shown here is derived from an EMBL/GenBank/DDBJ whole genome shotgun (WGS) entry which is preliminary data.</text>
</comment>
<gene>
    <name evidence="1" type="ORF">O6H91_07G078100</name>
</gene>
<dbReference type="Proteomes" id="UP001162992">
    <property type="component" value="Chromosome 7"/>
</dbReference>
<dbReference type="EMBL" id="CM055098">
    <property type="protein sequence ID" value="KAJ7550009.1"/>
    <property type="molecule type" value="Genomic_DNA"/>
</dbReference>
<sequence length="320" mass="35096">MNSSTEVPSFKLNSGTLMPAIGLGVANADNSPDSKITAAVLHAIEVGYSHFDTASIYGTECVLGDALFKAISMGVTSRQDLFITSKLWSDSHDPENVVSALQQTLTNLKLDYLDLYLIHSPMKLKKGTRQPAKAEDVLPSDIKGTWSAMETCFERGLAKSIGVSNFTVKELAQLLAHARVPPAVNQVEMHPLWQQKKLRKFCNGVGIHVTAWSPLGAPGTYYGTDALTNPVIKSISSKHNKSPAQVALRWSFQLGVTVIPKSFTFSRISENFNIFDWNLSPEDMINLCNIKQRPLSIREGLDIAQGLSFKTVDDCEDVDP</sequence>